<dbReference type="InterPro" id="IPR015915">
    <property type="entry name" value="Kelch-typ_b-propeller"/>
</dbReference>
<dbReference type="GO" id="GO:0003682">
    <property type="term" value="F:chromatin binding"/>
    <property type="evidence" value="ECO:0007669"/>
    <property type="project" value="InterPro"/>
</dbReference>
<organism evidence="4 5">
    <name type="scientific">Blyttiomyces helicus</name>
    <dbReference type="NCBI Taxonomy" id="388810"/>
    <lineage>
        <taxon>Eukaryota</taxon>
        <taxon>Fungi</taxon>
        <taxon>Fungi incertae sedis</taxon>
        <taxon>Chytridiomycota</taxon>
        <taxon>Chytridiomycota incertae sedis</taxon>
        <taxon>Chytridiomycetes</taxon>
        <taxon>Chytridiomycetes incertae sedis</taxon>
        <taxon>Blyttiomyces</taxon>
    </lineage>
</organism>
<dbReference type="Pfam" id="PF24681">
    <property type="entry name" value="Kelch_KLHDC2_KLHL20_DRC7"/>
    <property type="match status" value="1"/>
</dbReference>
<evidence type="ECO:0000313" key="5">
    <source>
        <dbReference type="Proteomes" id="UP000269721"/>
    </source>
</evidence>
<proteinExistence type="predicted"/>
<name>A0A4V1ISE6_9FUNG</name>
<keyword evidence="2" id="KW-0812">Transmembrane</keyword>
<feature type="chain" id="PRO_5020989175" description="Galactose oxidase" evidence="3">
    <location>
        <begin position="32"/>
        <end position="585"/>
    </location>
</feature>
<evidence type="ECO:0000313" key="4">
    <source>
        <dbReference type="EMBL" id="RKO93287.1"/>
    </source>
</evidence>
<reference evidence="5" key="1">
    <citation type="journal article" date="2018" name="Nat. Microbiol.">
        <title>Leveraging single-cell genomics to expand the fungal tree of life.</title>
        <authorList>
            <person name="Ahrendt S.R."/>
            <person name="Quandt C.A."/>
            <person name="Ciobanu D."/>
            <person name="Clum A."/>
            <person name="Salamov A."/>
            <person name="Andreopoulos B."/>
            <person name="Cheng J.F."/>
            <person name="Woyke T."/>
            <person name="Pelin A."/>
            <person name="Henrissat B."/>
            <person name="Reynolds N.K."/>
            <person name="Benny G.L."/>
            <person name="Smith M.E."/>
            <person name="James T.Y."/>
            <person name="Grigoriev I.V."/>
        </authorList>
    </citation>
    <scope>NUCLEOTIDE SEQUENCE [LARGE SCALE GENOMIC DNA]</scope>
</reference>
<evidence type="ECO:0008006" key="6">
    <source>
        <dbReference type="Google" id="ProtNLM"/>
    </source>
</evidence>
<evidence type="ECO:0000256" key="3">
    <source>
        <dbReference type="SAM" id="SignalP"/>
    </source>
</evidence>
<dbReference type="SUPFAM" id="SSF117281">
    <property type="entry name" value="Kelch motif"/>
    <property type="match status" value="1"/>
</dbReference>
<gene>
    <name evidence="4" type="ORF">BDK51DRAFT_50837</name>
</gene>
<evidence type="ECO:0000256" key="2">
    <source>
        <dbReference type="SAM" id="Phobius"/>
    </source>
</evidence>
<keyword evidence="2" id="KW-1133">Transmembrane helix</keyword>
<feature type="transmembrane region" description="Helical" evidence="2">
    <location>
        <begin position="406"/>
        <end position="428"/>
    </location>
</feature>
<keyword evidence="5" id="KW-1185">Reference proteome</keyword>
<keyword evidence="3" id="KW-0732">Signal</keyword>
<accession>A0A4V1ISE6</accession>
<sequence length="585" mass="60847">MPYNVFRATSFSASAMVTTFLLFLLASSVLGQAGQPVVQPSMLGVASVVTPTQWLLYGGSQQGQQSLASGQLIGVDLNNYTTVLLAVGPAITDHEDQAILTSPWTDPNILNCSRALSTKGTSKCTVMVGGNINPSLANDPLKIFTYDTQFNTWKTVTLVPASTSVTQTIPERVDSVSVILQDSLYVWGGSKRQSGAGITVINLKSAPLTANIITPVNTPAPSRANSCAVPLNNTSFMIIGGSLGDSTLFNDTWIYYVGNNSWTQFPTPVNFTYRTSHSCDVIGQKVYIFGGLNNGTDLADIWIIDTSASWGPAAWTRVAPGSAGVAPSARDSVGFNAIPPYLVTTGGENVTPQTAPLIDANLYVFDTSKNPPQWISPPQGLPNPFPNLIPAAAGSSNSSSGSSTPIAAVVGGAVGGVVLLAVVGGLLYRYGLPAGKKSAHAPVHTTLPTGVPPQPPRASPAAPIAEEPYAAATASAYLAVPASEPSGHFAFTPYSDDITAPTASTPFVGPAVLSSAKHFDKDDLPPAYSGFVNPEPRGSHSGDEDGSSSSSVGALQGTVYRGLCSYEPRQSDEIALKLGDEVVIK</sequence>
<dbReference type="GO" id="GO:0005737">
    <property type="term" value="C:cytoplasm"/>
    <property type="evidence" value="ECO:0007669"/>
    <property type="project" value="TreeGrafter"/>
</dbReference>
<protein>
    <recommendedName>
        <fullName evidence="6">Galactose oxidase</fullName>
    </recommendedName>
</protein>
<dbReference type="EMBL" id="KZ994302">
    <property type="protein sequence ID" value="RKO93287.1"/>
    <property type="molecule type" value="Genomic_DNA"/>
</dbReference>
<dbReference type="PANTHER" id="PTHR46461">
    <property type="entry name" value="KELCH DOMAIN-CONTAINING PROTEIN 3"/>
    <property type="match status" value="1"/>
</dbReference>
<dbReference type="OrthoDB" id="4447at2759"/>
<feature type="region of interest" description="Disordered" evidence="1">
    <location>
        <begin position="525"/>
        <end position="553"/>
    </location>
</feature>
<dbReference type="Proteomes" id="UP000269721">
    <property type="component" value="Unassembled WGS sequence"/>
</dbReference>
<dbReference type="InterPro" id="IPR052637">
    <property type="entry name" value="KLHDC3-like"/>
</dbReference>
<dbReference type="AlphaFoldDB" id="A0A4V1ISE6"/>
<evidence type="ECO:0000256" key="1">
    <source>
        <dbReference type="SAM" id="MobiDB-lite"/>
    </source>
</evidence>
<dbReference type="PANTHER" id="PTHR46461:SF1">
    <property type="entry name" value="KELCH DOMAIN-CONTAINING PROTEIN 3"/>
    <property type="match status" value="1"/>
</dbReference>
<keyword evidence="2" id="KW-0472">Membrane</keyword>
<dbReference type="Gene3D" id="2.120.10.80">
    <property type="entry name" value="Kelch-type beta propeller"/>
    <property type="match status" value="1"/>
</dbReference>
<feature type="signal peptide" evidence="3">
    <location>
        <begin position="1"/>
        <end position="31"/>
    </location>
</feature>